<dbReference type="KEGG" id="psti:SOO65_03640"/>
<dbReference type="RefSeq" id="WP_321397081.1">
    <property type="nucleotide sequence ID" value="NZ_CP139487.1"/>
</dbReference>
<dbReference type="GO" id="GO:0005829">
    <property type="term" value="C:cytosol"/>
    <property type="evidence" value="ECO:0007669"/>
    <property type="project" value="TreeGrafter"/>
</dbReference>
<organism evidence="1 2">
    <name type="scientific">Peredibacter starrii</name>
    <dbReference type="NCBI Taxonomy" id="28202"/>
    <lineage>
        <taxon>Bacteria</taxon>
        <taxon>Pseudomonadati</taxon>
        <taxon>Bdellovibrionota</taxon>
        <taxon>Bacteriovoracia</taxon>
        <taxon>Bacteriovoracales</taxon>
        <taxon>Bacteriovoracaceae</taxon>
        <taxon>Peredibacter</taxon>
    </lineage>
</organism>
<evidence type="ECO:0008006" key="3">
    <source>
        <dbReference type="Google" id="ProtNLM"/>
    </source>
</evidence>
<accession>A0AAX4HR60</accession>
<dbReference type="PANTHER" id="PTHR42866:SF1">
    <property type="entry name" value="SPORE COAT POLYSACCHARIDE BIOSYNTHESIS PROTEIN SPSF"/>
    <property type="match status" value="1"/>
</dbReference>
<dbReference type="EMBL" id="CP139487">
    <property type="protein sequence ID" value="WPU65830.1"/>
    <property type="molecule type" value="Genomic_DNA"/>
</dbReference>
<dbReference type="SUPFAM" id="SSF53448">
    <property type="entry name" value="Nucleotide-diphospho-sugar transferases"/>
    <property type="match status" value="1"/>
</dbReference>
<dbReference type="InterPro" id="IPR003329">
    <property type="entry name" value="Cytidylyl_trans"/>
</dbReference>
<evidence type="ECO:0000313" key="1">
    <source>
        <dbReference type="EMBL" id="WPU65830.1"/>
    </source>
</evidence>
<proteinExistence type="predicted"/>
<gene>
    <name evidence="1" type="ORF">SOO65_03640</name>
</gene>
<dbReference type="Proteomes" id="UP001324634">
    <property type="component" value="Chromosome"/>
</dbReference>
<name>A0AAX4HR60_9BACT</name>
<dbReference type="AlphaFoldDB" id="A0AAX4HR60"/>
<dbReference type="PANTHER" id="PTHR42866">
    <property type="entry name" value="3-DEOXY-MANNO-OCTULOSONATE CYTIDYLYLTRANSFERASE"/>
    <property type="match status" value="1"/>
</dbReference>
<dbReference type="Gene3D" id="3.90.550.10">
    <property type="entry name" value="Spore Coat Polysaccharide Biosynthesis Protein SpsA, Chain A"/>
    <property type="match status" value="1"/>
</dbReference>
<reference evidence="1 2" key="1">
    <citation type="submission" date="2023-11" db="EMBL/GenBank/DDBJ databases">
        <title>Peredibacter starrii A3.12.</title>
        <authorList>
            <person name="Mitchell R.J."/>
        </authorList>
    </citation>
    <scope>NUCLEOTIDE SEQUENCE [LARGE SCALE GENOMIC DNA]</scope>
    <source>
        <strain evidence="1 2">A3.12</strain>
    </source>
</reference>
<sequence length="226" mass="26044">MNYAIIYSRMNSSRLPGKALIDIGGKPLLQRCIERVQKSKYFKPIIATSYEDSDLPICDLAKDIGVDVFRGSLEDVASRTIKFLESTACNYFARVNGDSPFVDGELLDRGFEIISTQEMDIITNIHPKRSFPYGMSVEILKANTFLNNAPKFKDLEREHITSFFYSEISQFKYHNIVFEEENLSNVSLVVDERSDLEKINKLLKLYPSLFDLSYDQILNIFKKHNK</sequence>
<keyword evidence="2" id="KW-1185">Reference proteome</keyword>
<dbReference type="Pfam" id="PF02348">
    <property type="entry name" value="CTP_transf_3"/>
    <property type="match status" value="1"/>
</dbReference>
<protein>
    <recommendedName>
        <fullName evidence="3">Spore coat polysaccharide biosynthesis protein SpsF</fullName>
    </recommendedName>
</protein>
<evidence type="ECO:0000313" key="2">
    <source>
        <dbReference type="Proteomes" id="UP001324634"/>
    </source>
</evidence>
<dbReference type="InterPro" id="IPR029044">
    <property type="entry name" value="Nucleotide-diphossugar_trans"/>
</dbReference>